<dbReference type="RefSeq" id="WP_148598422.1">
    <property type="nucleotide sequence ID" value="NZ_CP042997.1"/>
</dbReference>
<dbReference type="Proteomes" id="UP000324233">
    <property type="component" value="Chromosome"/>
</dbReference>
<proteinExistence type="predicted"/>
<keyword evidence="3" id="KW-1185">Reference proteome</keyword>
<accession>A0A5B9WET5</accession>
<dbReference type="AlphaFoldDB" id="A0A5B9WET5"/>
<evidence type="ECO:0000256" key="1">
    <source>
        <dbReference type="SAM" id="MobiDB-lite"/>
    </source>
</evidence>
<dbReference type="KEGG" id="agv:OJF2_76690"/>
<dbReference type="EMBL" id="CP042997">
    <property type="protein sequence ID" value="QEH39057.1"/>
    <property type="molecule type" value="Genomic_DNA"/>
</dbReference>
<gene>
    <name evidence="2" type="ORF">OJF2_76690</name>
</gene>
<organism evidence="2 3">
    <name type="scientific">Aquisphaera giovannonii</name>
    <dbReference type="NCBI Taxonomy" id="406548"/>
    <lineage>
        <taxon>Bacteria</taxon>
        <taxon>Pseudomonadati</taxon>
        <taxon>Planctomycetota</taxon>
        <taxon>Planctomycetia</taxon>
        <taxon>Isosphaerales</taxon>
        <taxon>Isosphaeraceae</taxon>
        <taxon>Aquisphaera</taxon>
    </lineage>
</organism>
<reference evidence="2 3" key="1">
    <citation type="submission" date="2019-08" db="EMBL/GenBank/DDBJ databases">
        <title>Deep-cultivation of Planctomycetes and their phenomic and genomic characterization uncovers novel biology.</title>
        <authorList>
            <person name="Wiegand S."/>
            <person name="Jogler M."/>
            <person name="Boedeker C."/>
            <person name="Pinto D."/>
            <person name="Vollmers J."/>
            <person name="Rivas-Marin E."/>
            <person name="Kohn T."/>
            <person name="Peeters S.H."/>
            <person name="Heuer A."/>
            <person name="Rast P."/>
            <person name="Oberbeckmann S."/>
            <person name="Bunk B."/>
            <person name="Jeske O."/>
            <person name="Meyerdierks A."/>
            <person name="Storesund J.E."/>
            <person name="Kallscheuer N."/>
            <person name="Luecker S."/>
            <person name="Lage O.M."/>
            <person name="Pohl T."/>
            <person name="Merkel B.J."/>
            <person name="Hornburger P."/>
            <person name="Mueller R.-W."/>
            <person name="Bruemmer F."/>
            <person name="Labrenz M."/>
            <person name="Spormann A.M."/>
            <person name="Op den Camp H."/>
            <person name="Overmann J."/>
            <person name="Amann R."/>
            <person name="Jetten M.S.M."/>
            <person name="Mascher T."/>
            <person name="Medema M.H."/>
            <person name="Devos D.P."/>
            <person name="Kaster A.-K."/>
            <person name="Ovreas L."/>
            <person name="Rohde M."/>
            <person name="Galperin M.Y."/>
            <person name="Jogler C."/>
        </authorList>
    </citation>
    <scope>NUCLEOTIDE SEQUENCE [LARGE SCALE GENOMIC DNA]</scope>
    <source>
        <strain evidence="2 3">OJF2</strain>
    </source>
</reference>
<name>A0A5B9WET5_9BACT</name>
<evidence type="ECO:0000313" key="3">
    <source>
        <dbReference type="Proteomes" id="UP000324233"/>
    </source>
</evidence>
<protein>
    <submittedName>
        <fullName evidence="2">Uncharacterized protein</fullName>
    </submittedName>
</protein>
<evidence type="ECO:0000313" key="2">
    <source>
        <dbReference type="EMBL" id="QEH39057.1"/>
    </source>
</evidence>
<sequence>MGIAVGQRQAGTAEGKGTSKRGERVDADPSPLVLLAWGLTYLDAVLVANQAWLRSFALRCRAIREPGRPKK</sequence>
<feature type="region of interest" description="Disordered" evidence="1">
    <location>
        <begin position="1"/>
        <end position="26"/>
    </location>
</feature>